<dbReference type="InterPro" id="IPR050390">
    <property type="entry name" value="C5-Methyltransferase"/>
</dbReference>
<feature type="active site" evidence="4">
    <location>
        <position position="78"/>
    </location>
</feature>
<comment type="similarity">
    <text evidence="4">Belongs to the class I-like SAM-binding methyltransferase superfamily. C5-methyltransferase family.</text>
</comment>
<protein>
    <submittedName>
        <fullName evidence="5">DNA cytosine methyltransferase</fullName>
    </submittedName>
</protein>
<evidence type="ECO:0000256" key="4">
    <source>
        <dbReference type="PROSITE-ProRule" id="PRU01016"/>
    </source>
</evidence>
<dbReference type="PROSITE" id="PS51679">
    <property type="entry name" value="SAM_MT_C5"/>
    <property type="match status" value="1"/>
</dbReference>
<dbReference type="GO" id="GO:0032259">
    <property type="term" value="P:methylation"/>
    <property type="evidence" value="ECO:0007669"/>
    <property type="project" value="UniProtKB-KW"/>
</dbReference>
<name>A0ABS6EC61_9FIRM</name>
<dbReference type="NCBIfam" id="TIGR00675">
    <property type="entry name" value="dcm"/>
    <property type="match status" value="1"/>
</dbReference>
<evidence type="ECO:0000256" key="1">
    <source>
        <dbReference type="ARBA" id="ARBA00022603"/>
    </source>
</evidence>
<dbReference type="EMBL" id="JAHLPM010000019">
    <property type="protein sequence ID" value="MBU5439809.1"/>
    <property type="molecule type" value="Genomic_DNA"/>
</dbReference>
<evidence type="ECO:0000313" key="6">
    <source>
        <dbReference type="Proteomes" id="UP000749471"/>
    </source>
</evidence>
<reference evidence="5 6" key="1">
    <citation type="submission" date="2021-06" db="EMBL/GenBank/DDBJ databases">
        <authorList>
            <person name="Sun Q."/>
            <person name="Li D."/>
        </authorList>
    </citation>
    <scope>NUCLEOTIDE SEQUENCE [LARGE SCALE GENOMIC DNA]</scope>
    <source>
        <strain evidence="5 6">MSJ-40</strain>
    </source>
</reference>
<evidence type="ECO:0000256" key="2">
    <source>
        <dbReference type="ARBA" id="ARBA00022679"/>
    </source>
</evidence>
<keyword evidence="2 4" id="KW-0808">Transferase</keyword>
<dbReference type="InterPro" id="IPR018117">
    <property type="entry name" value="C5_DNA_meth_AS"/>
</dbReference>
<dbReference type="CDD" id="cd00315">
    <property type="entry name" value="Cyt_C5_DNA_methylase"/>
    <property type="match status" value="1"/>
</dbReference>
<accession>A0ABS6EC61</accession>
<evidence type="ECO:0000256" key="3">
    <source>
        <dbReference type="ARBA" id="ARBA00022691"/>
    </source>
</evidence>
<sequence length="352" mass="39199">MNNIYTAISLFSGAGGMDVGFKDAGVSIVWANELDKNASDTYEANHPEIILRRGDINESLHELHNYKGTDIIFGGPPCQGFSVAGKMDPDDERSKLIWTYLDVVKIIQPKAFVLENVKALGTLAKWKEVRDEFLKVANNLGYICYPIVLNSSDFGVPQKRERVFFIALKKDTFNYENIIQKINSHRKPSKSIRKTISHLGPAGTENNPLTCTSKITFASKPVMRKSPYAGMMFNGAGRPLNLDGVSNTLPASMGGNKTPIIDEEFLFNPNANNWILNYHKDLVEGNIQPRFGEAPSRLRRLTINEAALIQSFPENYIFRGSKSSIYRQIGNAVPCLLAEVVAKAVIKELDEI</sequence>
<keyword evidence="1 4" id="KW-0489">Methyltransferase</keyword>
<gene>
    <name evidence="5" type="ORF">KQI42_17470</name>
</gene>
<organism evidence="5 6">
    <name type="scientific">Tissierella simiarum</name>
    <dbReference type="NCBI Taxonomy" id="2841534"/>
    <lineage>
        <taxon>Bacteria</taxon>
        <taxon>Bacillati</taxon>
        <taxon>Bacillota</taxon>
        <taxon>Tissierellia</taxon>
        <taxon>Tissierellales</taxon>
        <taxon>Tissierellaceae</taxon>
        <taxon>Tissierella</taxon>
    </lineage>
</organism>
<keyword evidence="6" id="KW-1185">Reference proteome</keyword>
<dbReference type="RefSeq" id="WP_216521648.1">
    <property type="nucleotide sequence ID" value="NZ_JAHLPM010000019.1"/>
</dbReference>
<evidence type="ECO:0000313" key="5">
    <source>
        <dbReference type="EMBL" id="MBU5439809.1"/>
    </source>
</evidence>
<dbReference type="PANTHER" id="PTHR10629:SF52">
    <property type="entry name" value="DNA (CYTOSINE-5)-METHYLTRANSFERASE 1"/>
    <property type="match status" value="1"/>
</dbReference>
<proteinExistence type="inferred from homology"/>
<dbReference type="PANTHER" id="PTHR10629">
    <property type="entry name" value="CYTOSINE-SPECIFIC METHYLTRANSFERASE"/>
    <property type="match status" value="1"/>
</dbReference>
<comment type="caution">
    <text evidence="5">The sequence shown here is derived from an EMBL/GenBank/DDBJ whole genome shotgun (WGS) entry which is preliminary data.</text>
</comment>
<dbReference type="InterPro" id="IPR001525">
    <property type="entry name" value="C5_MeTfrase"/>
</dbReference>
<dbReference type="Pfam" id="PF00145">
    <property type="entry name" value="DNA_methylase"/>
    <property type="match status" value="1"/>
</dbReference>
<dbReference type="PROSITE" id="PS00094">
    <property type="entry name" value="C5_MTASE_1"/>
    <property type="match status" value="1"/>
</dbReference>
<dbReference type="Proteomes" id="UP000749471">
    <property type="component" value="Unassembled WGS sequence"/>
</dbReference>
<dbReference type="GO" id="GO:0008168">
    <property type="term" value="F:methyltransferase activity"/>
    <property type="evidence" value="ECO:0007669"/>
    <property type="project" value="UniProtKB-KW"/>
</dbReference>
<keyword evidence="3 4" id="KW-0949">S-adenosyl-L-methionine</keyword>